<dbReference type="GO" id="GO:0005886">
    <property type="term" value="C:plasma membrane"/>
    <property type="evidence" value="ECO:0007669"/>
    <property type="project" value="UniProtKB-SubCell"/>
</dbReference>
<dbReference type="PANTHER" id="PTHR48021">
    <property type="match status" value="1"/>
</dbReference>
<comment type="similarity">
    <text evidence="7">Belongs to the major facilitator superfamily. Sugar transporter (TC 2.A.1.1) family. Trehalose transporter subfamily.</text>
</comment>
<feature type="transmembrane region" description="Helical" evidence="8">
    <location>
        <begin position="174"/>
        <end position="195"/>
    </location>
</feature>
<evidence type="ECO:0000256" key="6">
    <source>
        <dbReference type="ARBA" id="ARBA00023180"/>
    </source>
</evidence>
<sequence length="478" mass="52129">MKITTGSNLKIHQGTSSFQYLAAFTGTLTIITSGMHYGWPSPSLPKIVDAATSSLSVTEDQGSWIAVMPLLGGLLGALIVGVTVDILGRKTTIILTTFPFFAGWIMVAYAKSAVLLYVARFIAGIADGWAFTAVPMYIGEIADPRIRGLLGSGVSVTWIFGILLINIIGSYLSVTVTALVSSVLPVITLLTFMWMPESPYYLLMRDKPKAAQKSLQALRGLEDVESELNRLSVAVREQTSNTGKFLDLFKVKSNRKAVFIIMIVRAAQQLSGTTAITFYTQYIFKEAGDDITSELATIIYFSVQLVLTMLCSSIVDKAGRRPLLIASITGSGAVLFTEGTYFFLKYNTNLNVTEYSFIPVAALIGFVIMFSLGMQSIPILMLGELFPANVKAFALCLADIYFCILATVVSKFFQIMKDNFGIYVPFYVFTVCCVIGLVCIVLFVPETKGKTLEEIQMNLRGETADAVDEVKTPSSTSE</sequence>
<dbReference type="PRINTS" id="PR00171">
    <property type="entry name" value="SUGRTRNSPORT"/>
</dbReference>
<evidence type="ECO:0000256" key="4">
    <source>
        <dbReference type="ARBA" id="ARBA00022989"/>
    </source>
</evidence>
<feature type="transmembrane region" description="Helical" evidence="8">
    <location>
        <begin position="20"/>
        <end position="39"/>
    </location>
</feature>
<accession>A0AAV8WEJ7</accession>
<evidence type="ECO:0000256" key="5">
    <source>
        <dbReference type="ARBA" id="ARBA00023136"/>
    </source>
</evidence>
<keyword evidence="4 8" id="KW-1133">Transmembrane helix</keyword>
<feature type="transmembrane region" description="Helical" evidence="8">
    <location>
        <begin position="64"/>
        <end position="84"/>
    </location>
</feature>
<protein>
    <recommendedName>
        <fullName evidence="9">Major facilitator superfamily (MFS) profile domain-containing protein</fullName>
    </recommendedName>
</protein>
<comment type="caution">
    <text evidence="10">The sequence shown here is derived from an EMBL/GenBank/DDBJ whole genome shotgun (WGS) entry which is preliminary data.</text>
</comment>
<dbReference type="FunFam" id="1.20.1250.20:FF:000055">
    <property type="entry name" value="Facilitated trehalose transporter Tret1-2 homolog"/>
    <property type="match status" value="1"/>
</dbReference>
<keyword evidence="2" id="KW-1003">Cell membrane</keyword>
<keyword evidence="3 8" id="KW-0812">Transmembrane</keyword>
<keyword evidence="6" id="KW-0325">Glycoprotein</keyword>
<evidence type="ECO:0000256" key="1">
    <source>
        <dbReference type="ARBA" id="ARBA00004651"/>
    </source>
</evidence>
<dbReference type="CDD" id="cd17358">
    <property type="entry name" value="MFS_GLUT6_8_Class3_like"/>
    <property type="match status" value="1"/>
</dbReference>
<feature type="transmembrane region" description="Helical" evidence="8">
    <location>
        <begin position="291"/>
        <end position="311"/>
    </location>
</feature>
<dbReference type="InterPro" id="IPR005829">
    <property type="entry name" value="Sugar_transporter_CS"/>
</dbReference>
<dbReference type="PROSITE" id="PS00216">
    <property type="entry name" value="SUGAR_TRANSPORT_1"/>
    <property type="match status" value="1"/>
</dbReference>
<evidence type="ECO:0000259" key="9">
    <source>
        <dbReference type="PROSITE" id="PS50850"/>
    </source>
</evidence>
<dbReference type="InterPro" id="IPR005828">
    <property type="entry name" value="MFS_sugar_transport-like"/>
</dbReference>
<dbReference type="InterPro" id="IPR050549">
    <property type="entry name" value="MFS_Trehalose_Transporter"/>
</dbReference>
<feature type="domain" description="Major facilitator superfamily (MFS) profile" evidence="9">
    <location>
        <begin position="18"/>
        <end position="448"/>
    </location>
</feature>
<dbReference type="InterPro" id="IPR036259">
    <property type="entry name" value="MFS_trans_sf"/>
</dbReference>
<dbReference type="GO" id="GO:0051119">
    <property type="term" value="F:sugar transmembrane transporter activity"/>
    <property type="evidence" value="ECO:0007669"/>
    <property type="project" value="InterPro"/>
</dbReference>
<feature type="transmembrane region" description="Helical" evidence="8">
    <location>
        <begin position="356"/>
        <end position="380"/>
    </location>
</feature>
<name>A0AAV8WEJ7_9CUCU</name>
<evidence type="ECO:0000256" key="7">
    <source>
        <dbReference type="ARBA" id="ARBA00024348"/>
    </source>
</evidence>
<feature type="transmembrane region" description="Helical" evidence="8">
    <location>
        <begin position="91"/>
        <end position="110"/>
    </location>
</feature>
<dbReference type="PANTHER" id="PTHR48021:SF46">
    <property type="entry name" value="MAJOR FACILITATOR SUPERFAMILY (MFS) PROFILE DOMAIN-CONTAINING PROTEIN"/>
    <property type="match status" value="1"/>
</dbReference>
<proteinExistence type="inferred from homology"/>
<feature type="transmembrane region" description="Helical" evidence="8">
    <location>
        <begin position="392"/>
        <end position="416"/>
    </location>
</feature>
<dbReference type="SUPFAM" id="SSF103473">
    <property type="entry name" value="MFS general substrate transporter"/>
    <property type="match status" value="1"/>
</dbReference>
<gene>
    <name evidence="10" type="ORF">NQ315_001144</name>
</gene>
<dbReference type="PROSITE" id="PS00217">
    <property type="entry name" value="SUGAR_TRANSPORT_2"/>
    <property type="match status" value="1"/>
</dbReference>
<feature type="transmembrane region" description="Helical" evidence="8">
    <location>
        <begin position="257"/>
        <end position="279"/>
    </location>
</feature>
<reference evidence="10 11" key="1">
    <citation type="journal article" date="2023" name="Insect Mol. Biol.">
        <title>Genome sequencing provides insights into the evolution of gene families encoding plant cell wall-degrading enzymes in longhorned beetles.</title>
        <authorList>
            <person name="Shin N.R."/>
            <person name="Okamura Y."/>
            <person name="Kirsch R."/>
            <person name="Pauchet Y."/>
        </authorList>
    </citation>
    <scope>NUCLEOTIDE SEQUENCE [LARGE SCALE GENOMIC DNA]</scope>
    <source>
        <strain evidence="10">EAD_L_NR</strain>
    </source>
</reference>
<dbReference type="Gene3D" id="1.20.1250.20">
    <property type="entry name" value="MFS general substrate transporter like domains"/>
    <property type="match status" value="1"/>
</dbReference>
<feature type="transmembrane region" description="Helical" evidence="8">
    <location>
        <begin position="116"/>
        <end position="137"/>
    </location>
</feature>
<dbReference type="Pfam" id="PF00083">
    <property type="entry name" value="Sugar_tr"/>
    <property type="match status" value="1"/>
</dbReference>
<dbReference type="InterPro" id="IPR003663">
    <property type="entry name" value="Sugar/inositol_transpt"/>
</dbReference>
<dbReference type="AlphaFoldDB" id="A0AAV8WEJ7"/>
<evidence type="ECO:0000313" key="10">
    <source>
        <dbReference type="EMBL" id="KAJ8924979.1"/>
    </source>
</evidence>
<evidence type="ECO:0000256" key="3">
    <source>
        <dbReference type="ARBA" id="ARBA00022692"/>
    </source>
</evidence>
<dbReference type="Proteomes" id="UP001159042">
    <property type="component" value="Unassembled WGS sequence"/>
</dbReference>
<evidence type="ECO:0000256" key="2">
    <source>
        <dbReference type="ARBA" id="ARBA00022475"/>
    </source>
</evidence>
<organism evidence="10 11">
    <name type="scientific">Exocentrus adspersus</name>
    <dbReference type="NCBI Taxonomy" id="1586481"/>
    <lineage>
        <taxon>Eukaryota</taxon>
        <taxon>Metazoa</taxon>
        <taxon>Ecdysozoa</taxon>
        <taxon>Arthropoda</taxon>
        <taxon>Hexapoda</taxon>
        <taxon>Insecta</taxon>
        <taxon>Pterygota</taxon>
        <taxon>Neoptera</taxon>
        <taxon>Endopterygota</taxon>
        <taxon>Coleoptera</taxon>
        <taxon>Polyphaga</taxon>
        <taxon>Cucujiformia</taxon>
        <taxon>Chrysomeloidea</taxon>
        <taxon>Cerambycidae</taxon>
        <taxon>Lamiinae</taxon>
        <taxon>Acanthocinini</taxon>
        <taxon>Exocentrus</taxon>
    </lineage>
</organism>
<keyword evidence="5 8" id="KW-0472">Membrane</keyword>
<feature type="transmembrane region" description="Helical" evidence="8">
    <location>
        <begin position="323"/>
        <end position="344"/>
    </location>
</feature>
<dbReference type="InterPro" id="IPR020846">
    <property type="entry name" value="MFS_dom"/>
</dbReference>
<evidence type="ECO:0000256" key="8">
    <source>
        <dbReference type="SAM" id="Phobius"/>
    </source>
</evidence>
<evidence type="ECO:0000313" key="11">
    <source>
        <dbReference type="Proteomes" id="UP001159042"/>
    </source>
</evidence>
<dbReference type="InterPro" id="IPR044775">
    <property type="entry name" value="MFS_ERD6/Tret1-like"/>
</dbReference>
<keyword evidence="11" id="KW-1185">Reference proteome</keyword>
<comment type="subcellular location">
    <subcellularLocation>
        <location evidence="1">Cell membrane</location>
        <topology evidence="1">Multi-pass membrane protein</topology>
    </subcellularLocation>
</comment>
<dbReference type="EMBL" id="JANEYG010000002">
    <property type="protein sequence ID" value="KAJ8924979.1"/>
    <property type="molecule type" value="Genomic_DNA"/>
</dbReference>
<dbReference type="PROSITE" id="PS50850">
    <property type="entry name" value="MFS"/>
    <property type="match status" value="1"/>
</dbReference>
<feature type="transmembrane region" description="Helical" evidence="8">
    <location>
        <begin position="149"/>
        <end position="168"/>
    </location>
</feature>
<feature type="transmembrane region" description="Helical" evidence="8">
    <location>
        <begin position="422"/>
        <end position="444"/>
    </location>
</feature>